<dbReference type="GO" id="GO:0003676">
    <property type="term" value="F:nucleic acid binding"/>
    <property type="evidence" value="ECO:0007669"/>
    <property type="project" value="InterPro"/>
</dbReference>
<name>A0A830GRC4_9CREN</name>
<evidence type="ECO:0000313" key="1">
    <source>
        <dbReference type="EMBL" id="GGP18920.1"/>
    </source>
</evidence>
<dbReference type="RefSeq" id="WP_188595482.1">
    <property type="nucleotide sequence ID" value="NZ_BMNL01000001.1"/>
</dbReference>
<proteinExistence type="predicted"/>
<sequence>MSCMSRLCCTNDHYCCIKLDEIIKMDKSVDALCIDKSNNKYLVEIKRGKANQKNISKSLKQISSSMQIVKVKVKEAVIFFEDDPDPYTQNLSSYENQIAKEFNIKIEKEVIPPSSKFKELYDAANSLF</sequence>
<accession>A0A830GRC4</accession>
<comment type="caution">
    <text evidence="1">The sequence shown here is derived from an EMBL/GenBank/DDBJ whole genome shotgun (WGS) entry which is preliminary data.</text>
</comment>
<dbReference type="EMBL" id="BMNL01000001">
    <property type="protein sequence ID" value="GGP18920.1"/>
    <property type="molecule type" value="Genomic_DNA"/>
</dbReference>
<keyword evidence="2" id="KW-1185">Reference proteome</keyword>
<reference evidence="1" key="1">
    <citation type="journal article" date="2014" name="Int. J. Syst. Evol. Microbiol.">
        <title>Complete genome sequence of Corynebacterium casei LMG S-19264T (=DSM 44701T), isolated from a smear-ripened cheese.</title>
        <authorList>
            <consortium name="US DOE Joint Genome Institute (JGI-PGF)"/>
            <person name="Walter F."/>
            <person name="Albersmeier A."/>
            <person name="Kalinowski J."/>
            <person name="Ruckert C."/>
        </authorList>
    </citation>
    <scope>NUCLEOTIDE SEQUENCE</scope>
    <source>
        <strain evidence="1">JCM 10088</strain>
    </source>
</reference>
<evidence type="ECO:0008006" key="3">
    <source>
        <dbReference type="Google" id="ProtNLM"/>
    </source>
</evidence>
<protein>
    <recommendedName>
        <fullName evidence="3">Endonuclease</fullName>
    </recommendedName>
</protein>
<dbReference type="Proteomes" id="UP000610960">
    <property type="component" value="Unassembled WGS sequence"/>
</dbReference>
<dbReference type="AlphaFoldDB" id="A0A830GRC4"/>
<reference evidence="1" key="2">
    <citation type="submission" date="2020-09" db="EMBL/GenBank/DDBJ databases">
        <authorList>
            <person name="Sun Q."/>
            <person name="Ohkuma M."/>
        </authorList>
    </citation>
    <scope>NUCLEOTIDE SEQUENCE</scope>
    <source>
        <strain evidence="1">JCM 10088</strain>
    </source>
</reference>
<evidence type="ECO:0000313" key="2">
    <source>
        <dbReference type="Proteomes" id="UP000610960"/>
    </source>
</evidence>
<organism evidence="1 2">
    <name type="scientific">Thermocladium modestius</name>
    <dbReference type="NCBI Taxonomy" id="62609"/>
    <lineage>
        <taxon>Archaea</taxon>
        <taxon>Thermoproteota</taxon>
        <taxon>Thermoprotei</taxon>
        <taxon>Thermoproteales</taxon>
        <taxon>Thermoproteaceae</taxon>
        <taxon>Thermocladium</taxon>
    </lineage>
</organism>
<gene>
    <name evidence="1" type="ORF">GCM10007981_00510</name>
</gene>
<dbReference type="InterPro" id="IPR011856">
    <property type="entry name" value="tRNA_endonuc-like_dom_sf"/>
</dbReference>
<dbReference type="Gene3D" id="3.40.1350.10">
    <property type="match status" value="1"/>
</dbReference>